<dbReference type="Gene3D" id="3.30.450.40">
    <property type="match status" value="1"/>
</dbReference>
<proteinExistence type="predicted"/>
<protein>
    <submittedName>
        <fullName evidence="2">Uncharacterized protein</fullName>
    </submittedName>
</protein>
<sequence length="160" mass="18114">MPGRKGCLDILYKGDERVRRSLEELCTKVAAETEASLVAIAEYHSPSQGVRWTYADRPLNERYKRMNVMYGKGVAGRVLQTGTAFRCENVADLPLPLREYPIVLSERIRAFVALPIITPSLFGAVVFIAYRSPHALPDKKVCDRMASYIQAYFQEREAVE</sequence>
<dbReference type="EMBL" id="QUAE01000004">
    <property type="protein sequence ID" value="REJ09970.1"/>
    <property type="molecule type" value="Genomic_DNA"/>
</dbReference>
<feature type="transmembrane region" description="Helical" evidence="1">
    <location>
        <begin position="108"/>
        <end position="130"/>
    </location>
</feature>
<dbReference type="InterPro" id="IPR029016">
    <property type="entry name" value="GAF-like_dom_sf"/>
</dbReference>
<comment type="caution">
    <text evidence="2">The sequence shown here is derived from an EMBL/GenBank/DDBJ whole genome shotgun (WGS) entry which is preliminary data.</text>
</comment>
<reference evidence="2 3" key="1">
    <citation type="submission" date="2018-08" db="EMBL/GenBank/DDBJ databases">
        <title>Genome sequence of Halobacillus trueperi KCTC 3686.</title>
        <authorList>
            <person name="Cho K.H."/>
            <person name="Kwak M.-J."/>
            <person name="Kim B.-Y."/>
            <person name="Chun J."/>
        </authorList>
    </citation>
    <scope>NUCLEOTIDE SEQUENCE [LARGE SCALE GENOMIC DNA]</scope>
    <source>
        <strain evidence="2 3">KCTC 3686</strain>
    </source>
</reference>
<dbReference type="Proteomes" id="UP000256305">
    <property type="component" value="Unassembled WGS sequence"/>
</dbReference>
<evidence type="ECO:0000313" key="3">
    <source>
        <dbReference type="Proteomes" id="UP000256305"/>
    </source>
</evidence>
<dbReference type="SUPFAM" id="SSF55781">
    <property type="entry name" value="GAF domain-like"/>
    <property type="match status" value="1"/>
</dbReference>
<name>A0A3E0JAQ7_9BACI</name>
<keyword evidence="1" id="KW-0472">Membrane</keyword>
<keyword evidence="1" id="KW-0812">Transmembrane</keyword>
<keyword evidence="3" id="KW-1185">Reference proteome</keyword>
<keyword evidence="1" id="KW-1133">Transmembrane helix</keyword>
<evidence type="ECO:0000313" key="2">
    <source>
        <dbReference type="EMBL" id="REJ09970.1"/>
    </source>
</evidence>
<gene>
    <name evidence="2" type="ORF">DYE48_07640</name>
</gene>
<evidence type="ECO:0000256" key="1">
    <source>
        <dbReference type="SAM" id="Phobius"/>
    </source>
</evidence>
<accession>A0A3E0JAQ7</accession>
<organism evidence="2 3">
    <name type="scientific">Halobacillus trueperi</name>
    <dbReference type="NCBI Taxonomy" id="156205"/>
    <lineage>
        <taxon>Bacteria</taxon>
        <taxon>Bacillati</taxon>
        <taxon>Bacillota</taxon>
        <taxon>Bacilli</taxon>
        <taxon>Bacillales</taxon>
        <taxon>Bacillaceae</taxon>
        <taxon>Halobacillus</taxon>
    </lineage>
</organism>
<dbReference type="AlphaFoldDB" id="A0A3E0JAQ7"/>